<proteinExistence type="predicted"/>
<comment type="caution">
    <text evidence="3">The sequence shown here is derived from an EMBL/GenBank/DDBJ whole genome shotgun (WGS) entry which is preliminary data.</text>
</comment>
<dbReference type="PANTHER" id="PTHR46320">
    <property type="entry name" value="GLYCEROPHOSPHODIESTER PHOSPHODIESTERASE 1"/>
    <property type="match status" value="1"/>
</dbReference>
<dbReference type="GO" id="GO:0070291">
    <property type="term" value="P:N-acylethanolamine metabolic process"/>
    <property type="evidence" value="ECO:0007669"/>
    <property type="project" value="TreeGrafter"/>
</dbReference>
<feature type="chain" id="PRO_5017663686" evidence="1">
    <location>
        <begin position="19"/>
        <end position="280"/>
    </location>
</feature>
<evidence type="ECO:0000259" key="2">
    <source>
        <dbReference type="PROSITE" id="PS51704"/>
    </source>
</evidence>
<dbReference type="Pfam" id="PF03009">
    <property type="entry name" value="GDPD"/>
    <property type="match status" value="1"/>
</dbReference>
<keyword evidence="1" id="KW-0732">Signal</keyword>
<gene>
    <name evidence="3" type="ORF">DSL64_05290</name>
</gene>
<dbReference type="GO" id="GO:0006580">
    <property type="term" value="P:ethanolamine metabolic process"/>
    <property type="evidence" value="ECO:0007669"/>
    <property type="project" value="TreeGrafter"/>
</dbReference>
<evidence type="ECO:0000313" key="4">
    <source>
        <dbReference type="Proteomes" id="UP000256373"/>
    </source>
</evidence>
<dbReference type="InterPro" id="IPR017946">
    <property type="entry name" value="PLC-like_Pdiesterase_TIM-brl"/>
</dbReference>
<dbReference type="GO" id="GO:0008889">
    <property type="term" value="F:glycerophosphodiester phosphodiesterase activity"/>
    <property type="evidence" value="ECO:0007669"/>
    <property type="project" value="TreeGrafter"/>
</dbReference>
<reference evidence="3 4" key="1">
    <citation type="submission" date="2018-07" db="EMBL/GenBank/DDBJ databases">
        <title>Dyadobacter roseus sp. nov., isolated from rose rhizosphere soil.</title>
        <authorList>
            <person name="Chen L."/>
        </authorList>
    </citation>
    <scope>NUCLEOTIDE SEQUENCE [LARGE SCALE GENOMIC DNA]</scope>
    <source>
        <strain evidence="3 4">RS19</strain>
    </source>
</reference>
<evidence type="ECO:0000256" key="1">
    <source>
        <dbReference type="SAM" id="SignalP"/>
    </source>
</evidence>
<dbReference type="InterPro" id="IPR030395">
    <property type="entry name" value="GP_PDE_dom"/>
</dbReference>
<dbReference type="OrthoDB" id="384721at2"/>
<organism evidence="3 4">
    <name type="scientific">Dyadobacter luteus</name>
    <dbReference type="NCBI Taxonomy" id="2259619"/>
    <lineage>
        <taxon>Bacteria</taxon>
        <taxon>Pseudomonadati</taxon>
        <taxon>Bacteroidota</taxon>
        <taxon>Cytophagia</taxon>
        <taxon>Cytophagales</taxon>
        <taxon>Spirosomataceae</taxon>
        <taxon>Dyadobacter</taxon>
    </lineage>
</organism>
<dbReference type="PANTHER" id="PTHR46320:SF1">
    <property type="entry name" value="GLYCEROPHOSPHODIESTER PHOSPHODIESTERASE 1"/>
    <property type="match status" value="1"/>
</dbReference>
<feature type="signal peptide" evidence="1">
    <location>
        <begin position="1"/>
        <end position="18"/>
    </location>
</feature>
<accession>A0A3D8YEN4</accession>
<dbReference type="GO" id="GO:0005886">
    <property type="term" value="C:plasma membrane"/>
    <property type="evidence" value="ECO:0007669"/>
    <property type="project" value="TreeGrafter"/>
</dbReference>
<dbReference type="GO" id="GO:0006644">
    <property type="term" value="P:phospholipid metabolic process"/>
    <property type="evidence" value="ECO:0007669"/>
    <property type="project" value="TreeGrafter"/>
</dbReference>
<dbReference type="AlphaFoldDB" id="A0A3D8YEN4"/>
<evidence type="ECO:0000313" key="3">
    <source>
        <dbReference type="EMBL" id="REA63038.1"/>
    </source>
</evidence>
<feature type="domain" description="GP-PDE" evidence="2">
    <location>
        <begin position="37"/>
        <end position="273"/>
    </location>
</feature>
<dbReference type="RefSeq" id="WP_115829626.1">
    <property type="nucleotide sequence ID" value="NZ_QNUL01000003.1"/>
</dbReference>
<dbReference type="CDD" id="cd08566">
    <property type="entry name" value="GDPD_AtGDE_like"/>
    <property type="match status" value="1"/>
</dbReference>
<keyword evidence="4" id="KW-1185">Reference proteome</keyword>
<dbReference type="Gene3D" id="3.20.20.190">
    <property type="entry name" value="Phosphatidylinositol (PI) phosphodiesterase"/>
    <property type="match status" value="1"/>
</dbReference>
<name>A0A3D8YEN4_9BACT</name>
<dbReference type="PROSITE" id="PS51704">
    <property type="entry name" value="GP_PDE"/>
    <property type="match status" value="1"/>
</dbReference>
<protein>
    <submittedName>
        <fullName evidence="3">Glycerophosphodiester phosphodiesterase</fullName>
    </submittedName>
</protein>
<sequence length="280" mass="31364">MRNLILYLSLLLTMPAVAQTPVSHIQSDFLNPASGKILVAAHRAAHKKHPENSIAAIKEAIRLGVDIIEIDVKVSKDGIPMLMHDGKVDRTTNGKGDLEEQTYKELRKLHLVQDGKKTGKVIPTLREALEVAKGKIMVDLDLKTDRIDEVIEVVESTKTEDIVFFFDSDYQILSKVDAVSKQFMLMPRAHNIAMADSAIKLFKPEVIHIDDSFNTPEVCKLIKNNHARIWINALGKPDELIQQGNVKQAVDALITNGANVIQTDEPEKILKYLKESKLHR</sequence>
<dbReference type="Proteomes" id="UP000256373">
    <property type="component" value="Unassembled WGS sequence"/>
</dbReference>
<dbReference type="SUPFAM" id="SSF51695">
    <property type="entry name" value="PLC-like phosphodiesterases"/>
    <property type="match status" value="1"/>
</dbReference>
<dbReference type="EMBL" id="QNUL01000003">
    <property type="protein sequence ID" value="REA63038.1"/>
    <property type="molecule type" value="Genomic_DNA"/>
</dbReference>